<sequence length="262" mass="27881">MRDILAALRDKHKLEAAVRGKDGRTVFLDRGFDFGIEDDAIFAAIGLGGEEIGEVRIDRVERERSVGRIRAGYYRIGPGIRLAEKLTGIPPRGLAFGLSNRLFFGSANPPIDLTFLGADLHFKQADPDSWADFSLEIGGFGHRIGSNGLAVLGHFIPQLEVVPEWLWLYGDVGGALAVHFTGSASTVGGTATSLHLLVGAGAIFTTPWGMRVSADGGVMTPWTLSAWRSGFSSTGDAQLVNTGLESVTIGGLYSKAGLTFGF</sequence>
<protein>
    <submittedName>
        <fullName evidence="1">Uncharacterized protein</fullName>
    </submittedName>
</protein>
<dbReference type="AlphaFoldDB" id="A0A938BML3"/>
<name>A0A938BML3_9BACT</name>
<dbReference type="Proteomes" id="UP000703893">
    <property type="component" value="Unassembled WGS sequence"/>
</dbReference>
<organism evidence="1 2">
    <name type="scientific">Candidatus Tanganyikabacteria bacterium</name>
    <dbReference type="NCBI Taxonomy" id="2961651"/>
    <lineage>
        <taxon>Bacteria</taxon>
        <taxon>Bacillati</taxon>
        <taxon>Candidatus Sericytochromatia</taxon>
        <taxon>Candidatus Tanganyikabacteria</taxon>
    </lineage>
</organism>
<proteinExistence type="predicted"/>
<evidence type="ECO:0000313" key="2">
    <source>
        <dbReference type="Proteomes" id="UP000703893"/>
    </source>
</evidence>
<accession>A0A938BML3</accession>
<dbReference type="EMBL" id="VGJX01000202">
    <property type="protein sequence ID" value="MBM3274398.1"/>
    <property type="molecule type" value="Genomic_DNA"/>
</dbReference>
<gene>
    <name evidence="1" type="ORF">FJZ00_04555</name>
</gene>
<evidence type="ECO:0000313" key="1">
    <source>
        <dbReference type="EMBL" id="MBM3274398.1"/>
    </source>
</evidence>
<comment type="caution">
    <text evidence="1">The sequence shown here is derived from an EMBL/GenBank/DDBJ whole genome shotgun (WGS) entry which is preliminary data.</text>
</comment>
<reference evidence="1 2" key="1">
    <citation type="submission" date="2019-03" db="EMBL/GenBank/DDBJ databases">
        <title>Lake Tanganyika Metagenome-Assembled Genomes (MAGs).</title>
        <authorList>
            <person name="Tran P."/>
        </authorList>
    </citation>
    <scope>NUCLEOTIDE SEQUENCE [LARGE SCALE GENOMIC DNA]</scope>
    <source>
        <strain evidence="1">K_DeepCast_65m_m2_236</strain>
    </source>
</reference>